<dbReference type="EMBL" id="JAZAVJ010000034">
    <property type="protein sequence ID" value="KAK7419870.1"/>
    <property type="molecule type" value="Genomic_DNA"/>
</dbReference>
<dbReference type="InterPro" id="IPR032675">
    <property type="entry name" value="LRR_dom_sf"/>
</dbReference>
<evidence type="ECO:0000259" key="2">
    <source>
        <dbReference type="PROSITE" id="PS50181"/>
    </source>
</evidence>
<proteinExistence type="predicted"/>
<evidence type="ECO:0000313" key="4">
    <source>
        <dbReference type="Proteomes" id="UP001498476"/>
    </source>
</evidence>
<dbReference type="InterPro" id="IPR011990">
    <property type="entry name" value="TPR-like_helical_dom_sf"/>
</dbReference>
<dbReference type="InterPro" id="IPR001810">
    <property type="entry name" value="F-box_dom"/>
</dbReference>
<evidence type="ECO:0000313" key="3">
    <source>
        <dbReference type="EMBL" id="KAK7419870.1"/>
    </source>
</evidence>
<accession>A0ABR1HG20</accession>
<dbReference type="SUPFAM" id="SSF81383">
    <property type="entry name" value="F-box domain"/>
    <property type="match status" value="1"/>
</dbReference>
<dbReference type="SUPFAM" id="SSF48452">
    <property type="entry name" value="TPR-like"/>
    <property type="match status" value="1"/>
</dbReference>
<keyword evidence="4" id="KW-1185">Reference proteome</keyword>
<dbReference type="InterPro" id="IPR036047">
    <property type="entry name" value="F-box-like_dom_sf"/>
</dbReference>
<keyword evidence="1" id="KW-0802">TPR repeat</keyword>
<dbReference type="Gene3D" id="1.20.1280.50">
    <property type="match status" value="1"/>
</dbReference>
<gene>
    <name evidence="3" type="ORF">QQX98_003057</name>
</gene>
<feature type="domain" description="F-box" evidence="2">
    <location>
        <begin position="181"/>
        <end position="230"/>
    </location>
</feature>
<dbReference type="Proteomes" id="UP001498476">
    <property type="component" value="Unassembled WGS sequence"/>
</dbReference>
<comment type="caution">
    <text evidence="3">The sequence shown here is derived from an EMBL/GenBank/DDBJ whole genome shotgun (WGS) entry which is preliminary data.</text>
</comment>
<feature type="repeat" description="TPR" evidence="1">
    <location>
        <begin position="9"/>
        <end position="42"/>
    </location>
</feature>
<dbReference type="InterPro" id="IPR019734">
    <property type="entry name" value="TPR_rpt"/>
</dbReference>
<protein>
    <recommendedName>
        <fullName evidence="2">F-box domain-containing protein</fullName>
    </recommendedName>
</protein>
<dbReference type="Gene3D" id="3.80.10.10">
    <property type="entry name" value="Ribonuclease Inhibitor"/>
    <property type="match status" value="1"/>
</dbReference>
<sequence>MSSQNPSPAETMIQEGRRHYVQKRFKPALEQFTRAMKLCPCTRGIRRERCTCKNFEKVALEGGSIFKEAMYNCNCSVGKTFNKCDKSLHIQALDYRAATFEAIPDLGRAQKDAEWILELAPRLLDGYLRLGKIARLLKKYEFAWSVYNAGIEVGQHLGQPTNAKIKALYALRQPLHIRFSRRDPLKNPQEIVQRIFHFMDLSTLVRCLRVSKTWRQYLISPGNERLWRLLSFRKQASNRPSPRTTALRSLVSYSGNDVRELSIESVLRFGLTQAKFLALLQGSKNLRSLSLRGSTDEKIEMLERQGLLNQLTHVHLFEFLASKPNFLAPLLRNASESLQSLHLAGLPQVGSRTTLNFPDMPMLKFLRLEEHDRPYPLRLELFPFASKTPQLQQLWLSDVQLGSTGFQHDQLDTVWKNLKTLLVKSDGFFDTETAENIRRLISIQRGKTLQHVDFDFRWRADRHGPLELRMPTMLDQQPAEVPGDEFSQSNHYDDLRSLRLSRTTDSPTNLQEILSAALAAGKLHTMDIIFPLDDHRMREGAASSQHLRDCAWLSNASSIRSLGLFEFRFRSNPRDDDDMMLPAFLASFPNLETVEIESSFYADIEFATVVKAILRATKLRKIYQHTVHGVLLDQLTAMGAKLGVELVWGERERQWPMPIEI</sequence>
<dbReference type="SUPFAM" id="SSF52047">
    <property type="entry name" value="RNI-like"/>
    <property type="match status" value="1"/>
</dbReference>
<organism evidence="3 4">
    <name type="scientific">Neonectria punicea</name>
    <dbReference type="NCBI Taxonomy" id="979145"/>
    <lineage>
        <taxon>Eukaryota</taxon>
        <taxon>Fungi</taxon>
        <taxon>Dikarya</taxon>
        <taxon>Ascomycota</taxon>
        <taxon>Pezizomycotina</taxon>
        <taxon>Sordariomycetes</taxon>
        <taxon>Hypocreomycetidae</taxon>
        <taxon>Hypocreales</taxon>
        <taxon>Nectriaceae</taxon>
        <taxon>Neonectria</taxon>
    </lineage>
</organism>
<dbReference type="Gene3D" id="1.25.40.10">
    <property type="entry name" value="Tetratricopeptide repeat domain"/>
    <property type="match status" value="1"/>
</dbReference>
<evidence type="ECO:0000256" key="1">
    <source>
        <dbReference type="PROSITE-ProRule" id="PRU00339"/>
    </source>
</evidence>
<dbReference type="PROSITE" id="PS50181">
    <property type="entry name" value="FBOX"/>
    <property type="match status" value="1"/>
</dbReference>
<name>A0ABR1HG20_9HYPO</name>
<reference evidence="3 4" key="1">
    <citation type="journal article" date="2025" name="Microbiol. Resour. Announc.">
        <title>Draft genome sequences for Neonectria magnoliae and Neonectria punicea, canker pathogens of Liriodendron tulipifera and Acer saccharum in West Virginia.</title>
        <authorList>
            <person name="Petronek H.M."/>
            <person name="Kasson M.T."/>
            <person name="Metheny A.M."/>
            <person name="Stauder C.M."/>
            <person name="Lovett B."/>
            <person name="Lynch S.C."/>
            <person name="Garnas J.R."/>
            <person name="Kasson L.R."/>
            <person name="Stajich J.E."/>
        </authorList>
    </citation>
    <scope>NUCLEOTIDE SEQUENCE [LARGE SCALE GENOMIC DNA]</scope>
    <source>
        <strain evidence="3 4">NRRL 64653</strain>
    </source>
</reference>
<dbReference type="PROSITE" id="PS50005">
    <property type="entry name" value="TPR"/>
    <property type="match status" value="1"/>
</dbReference>
<dbReference type="Pfam" id="PF12937">
    <property type="entry name" value="F-box-like"/>
    <property type="match status" value="1"/>
</dbReference>